<dbReference type="GO" id="GO:0004521">
    <property type="term" value="F:RNA endonuclease activity"/>
    <property type="evidence" value="ECO:0007669"/>
    <property type="project" value="UniProtKB-UniRule"/>
</dbReference>
<dbReference type="Pfam" id="PF22505">
    <property type="entry name" value="RNase_J_b_CASP"/>
    <property type="match status" value="1"/>
</dbReference>
<keyword evidence="10 12" id="KW-0694">RNA-binding</keyword>
<evidence type="ECO:0000256" key="5">
    <source>
        <dbReference type="ARBA" id="ARBA00022723"/>
    </source>
</evidence>
<dbReference type="GO" id="GO:0003723">
    <property type="term" value="F:RNA binding"/>
    <property type="evidence" value="ECO:0007669"/>
    <property type="project" value="UniProtKB-UniRule"/>
</dbReference>
<dbReference type="Pfam" id="PF00753">
    <property type="entry name" value="Lactamase_B"/>
    <property type="match status" value="1"/>
</dbReference>
<keyword evidence="3 12" id="KW-0698">rRNA processing</keyword>
<dbReference type="InterPro" id="IPR042173">
    <property type="entry name" value="RNase_J_2"/>
</dbReference>
<accession>W9B6W8</accession>
<dbReference type="CDD" id="cd07714">
    <property type="entry name" value="RNaseJ_MBL-fold"/>
    <property type="match status" value="1"/>
</dbReference>
<dbReference type="eggNOG" id="COG0595">
    <property type="taxonomic scope" value="Bacteria"/>
</dbReference>
<reference evidence="18 20" key="2">
    <citation type="submission" date="2014-03" db="EMBL/GenBank/DDBJ databases">
        <authorList>
            <person name="Urmite Genomes U."/>
        </authorList>
    </citation>
    <scope>NUCLEOTIDE SEQUENCE [LARGE SCALE GENOMIC DNA]</scope>
    <source>
        <strain evidence="18 20">S1</strain>
    </source>
</reference>
<dbReference type="InterPro" id="IPR001279">
    <property type="entry name" value="Metallo-B-lactamas"/>
</dbReference>
<gene>
    <name evidence="18" type="primary">rnjA</name>
    <name evidence="12" type="synonym">rnj</name>
    <name evidence="18" type="ORF">BN988_00846</name>
    <name evidence="19" type="ORF">OPHB3_2732</name>
</gene>
<keyword evidence="20" id="KW-1185">Reference proteome</keyword>
<evidence type="ECO:0000256" key="13">
    <source>
        <dbReference type="PIRNR" id="PIRNR004803"/>
    </source>
</evidence>
<feature type="active site" description="Proton acceptor" evidence="14">
    <location>
        <position position="368"/>
    </location>
</feature>
<evidence type="ECO:0000256" key="4">
    <source>
        <dbReference type="ARBA" id="ARBA00022722"/>
    </source>
</evidence>
<comment type="subcellular location">
    <subcellularLocation>
        <location evidence="1 12 13">Cytoplasm</location>
    </subcellularLocation>
</comment>
<dbReference type="SMART" id="SM00849">
    <property type="entry name" value="Lactamase_B"/>
    <property type="match status" value="1"/>
</dbReference>
<protein>
    <recommendedName>
        <fullName evidence="12 13">Ribonuclease J</fullName>
        <shortName evidence="12">RNase J</shortName>
        <ecNumber evidence="12 13">3.1.-.-</ecNumber>
    </recommendedName>
</protein>
<dbReference type="InterPro" id="IPR055132">
    <property type="entry name" value="RNase_J_b_CASP"/>
</dbReference>
<dbReference type="RefSeq" id="WP_036573379.1">
    <property type="nucleotide sequence ID" value="NZ_BBXV01000032.1"/>
</dbReference>
<evidence type="ECO:0000256" key="1">
    <source>
        <dbReference type="ARBA" id="ARBA00004496"/>
    </source>
</evidence>
<organism evidence="18 20">
    <name type="scientific">Oceanobacillus picturae</name>
    <dbReference type="NCBI Taxonomy" id="171693"/>
    <lineage>
        <taxon>Bacteria</taxon>
        <taxon>Bacillati</taxon>
        <taxon>Bacillota</taxon>
        <taxon>Bacilli</taxon>
        <taxon>Bacillales</taxon>
        <taxon>Bacillaceae</taxon>
        <taxon>Oceanobacillus</taxon>
    </lineage>
</organism>
<evidence type="ECO:0000256" key="7">
    <source>
        <dbReference type="ARBA" id="ARBA00022801"/>
    </source>
</evidence>
<evidence type="ECO:0000256" key="6">
    <source>
        <dbReference type="ARBA" id="ARBA00022759"/>
    </source>
</evidence>
<keyword evidence="4 12" id="KW-0540">Nuclease</keyword>
<evidence type="ECO:0000256" key="2">
    <source>
        <dbReference type="ARBA" id="ARBA00022490"/>
    </source>
</evidence>
<feature type="binding site" evidence="15">
    <location>
        <begin position="232"/>
        <end position="234"/>
    </location>
    <ligand>
        <name>substrate</name>
    </ligand>
</feature>
<dbReference type="Proteomes" id="UP000028863">
    <property type="component" value="Unassembled WGS sequence"/>
</dbReference>
<dbReference type="FunFam" id="3.10.20.580:FF:000001">
    <property type="entry name" value="Ribonuclease J"/>
    <property type="match status" value="1"/>
</dbReference>
<dbReference type="Gene3D" id="3.60.15.10">
    <property type="entry name" value="Ribonuclease Z/Hydroxyacylglutathione hydrolase-like"/>
    <property type="match status" value="1"/>
</dbReference>
<comment type="function">
    <text evidence="12">An RNase that has 5'-3' exonuclease and possibly endonuclease activity. Involved in maturation of rRNA and in some organisms also mRNA maturation and/or decay.</text>
</comment>
<evidence type="ECO:0000256" key="9">
    <source>
        <dbReference type="ARBA" id="ARBA00022839"/>
    </source>
</evidence>
<dbReference type="OrthoDB" id="9758375at2"/>
<dbReference type="InterPro" id="IPR004613">
    <property type="entry name" value="RNase_J"/>
</dbReference>
<dbReference type="InterPro" id="IPR030854">
    <property type="entry name" value="RNase_J_bac"/>
</dbReference>
<dbReference type="HAMAP" id="MF_01491">
    <property type="entry name" value="RNase_J_bact"/>
    <property type="match status" value="1"/>
</dbReference>
<feature type="binding site" evidence="12 15">
    <location>
        <begin position="364"/>
        <end position="368"/>
    </location>
    <ligand>
        <name>substrate</name>
    </ligand>
</feature>
<reference evidence="18 20" key="1">
    <citation type="submission" date="2014-03" db="EMBL/GenBank/DDBJ databases">
        <title>Draft genome sequencing of Oceanobacillus picturae strain S1 isolated from human gut.</title>
        <authorList>
            <person name="Croce O."/>
            <person name="Lagier J.C."/>
            <person name="Raoult D."/>
        </authorList>
    </citation>
    <scope>NUCLEOTIDE SEQUENCE [LARGE SCALE GENOMIC DNA]</scope>
    <source>
        <strain evidence="18 20">S1</strain>
    </source>
</reference>
<name>W9B6W8_9BACI</name>
<evidence type="ECO:0000259" key="17">
    <source>
        <dbReference type="SMART" id="SM00849"/>
    </source>
</evidence>
<dbReference type="Proteomes" id="UP000052946">
    <property type="component" value="Unassembled WGS sequence"/>
</dbReference>
<reference evidence="19 21" key="4">
    <citation type="journal article" date="2016" name="Genome Announc.">
        <title>Draft Genome Sequence of Oceanobacillus picturae Heshi-B3, Isolated from Fermented Rice Bran in a Traditional Japanese Seafood Dish.</title>
        <authorList>
            <person name="Akuzawa S."/>
            <person name="Nagaoka J."/>
            <person name="Kanekatsu M."/>
            <person name="Kanesaki Y."/>
            <person name="Suzuki T."/>
        </authorList>
    </citation>
    <scope>NUCLEOTIDE SEQUENCE [LARGE SCALE GENOMIC DNA]</scope>
    <source>
        <strain evidence="19 21">Heshi-B3</strain>
    </source>
</reference>
<keyword evidence="16" id="KW-0106">Calcium</keyword>
<dbReference type="GO" id="GO:0005737">
    <property type="term" value="C:cytoplasm"/>
    <property type="evidence" value="ECO:0007669"/>
    <property type="project" value="UniProtKB-SubCell"/>
</dbReference>
<comment type="cofactor">
    <cofactor evidence="13 16">
        <name>Zn(2+)</name>
        <dbReference type="ChEBI" id="CHEBI:29105"/>
    </cofactor>
    <text evidence="13 16">Binds 2 Zn(2+) ions per subunit. It is not clear if Zn(2+) or Mg(2+) is physiologically important.</text>
</comment>
<dbReference type="InterPro" id="IPR041636">
    <property type="entry name" value="RNase_J_C"/>
</dbReference>
<feature type="binding site" evidence="16">
    <location>
        <position position="390"/>
    </location>
    <ligand>
        <name>Zn(2+)</name>
        <dbReference type="ChEBI" id="CHEBI:29105"/>
        <label>2</label>
        <note>catalytic</note>
    </ligand>
</feature>
<keyword evidence="7 12" id="KW-0378">Hydrolase</keyword>
<dbReference type="AlphaFoldDB" id="W9B6W8"/>
<comment type="subunit">
    <text evidence="11">Unclear whether it forms homodimers or belongs to a larger complex. According to probably does not form homodimers, while shows homodimer formation. Both reports show RNase J1 and J2 interaction, probably as a heterotetramer shows it is a component of a possible RNA degradosome complex composed of rny, rnjA, rnjB, pnp, pfkA and eno, while finds no evidence of an RNA degradosome complex.</text>
</comment>
<feature type="binding site" evidence="16">
    <location>
        <position position="142"/>
    </location>
    <ligand>
        <name>Zn(2+)</name>
        <dbReference type="ChEBI" id="CHEBI:29105"/>
        <label>1</label>
        <note>catalytic</note>
    </ligand>
</feature>
<evidence type="ECO:0000256" key="16">
    <source>
        <dbReference type="PIRSR" id="PIRSR004803-3"/>
    </source>
</evidence>
<dbReference type="GO" id="GO:0008270">
    <property type="term" value="F:zinc ion binding"/>
    <property type="evidence" value="ECO:0007669"/>
    <property type="project" value="InterPro"/>
</dbReference>
<feature type="binding site" evidence="16">
    <location>
        <position position="49"/>
    </location>
    <ligand>
        <name>Ca(2+)</name>
        <dbReference type="ChEBI" id="CHEBI:29108"/>
    </ligand>
</feature>
<proteinExistence type="inferred from homology"/>
<reference evidence="21" key="3">
    <citation type="submission" date="2015-07" db="EMBL/GenBank/DDBJ databases">
        <title>Draft Genome Sequence of Oceanobacillus picturae Heshi-B3 that Was Isolated from Fermented Rice Bran with Aging Salted Mackerel, Which Was Named Heshiko as Traditional Fermented Seafood in Japan.</title>
        <authorList>
            <person name="Akuzawa S."/>
            <person name="Nakagawa J."/>
            <person name="Kanekatsu T."/>
            <person name="Kanesaki Y."/>
            <person name="Suzuki T."/>
        </authorList>
    </citation>
    <scope>NUCLEOTIDE SEQUENCE [LARGE SCALE GENOMIC DNA]</scope>
    <source>
        <strain evidence="21">Heshi-B3</strain>
    </source>
</reference>
<comment type="similarity">
    <text evidence="12 13">Belongs to the metallo-beta-lactamase superfamily. RNA-metabolizing metallo-beta-lactamase-like family. Bacterial RNase J subfamily.</text>
</comment>
<dbReference type="SUPFAM" id="SSF56281">
    <property type="entry name" value="Metallo-hydrolase/oxidoreductase"/>
    <property type="match status" value="1"/>
</dbReference>
<dbReference type="InterPro" id="IPR001587">
    <property type="entry name" value="RNase_J_CS"/>
</dbReference>
<dbReference type="STRING" id="171693.BN988_00846"/>
<dbReference type="PANTHER" id="PTHR43694">
    <property type="entry name" value="RIBONUCLEASE J"/>
    <property type="match status" value="1"/>
</dbReference>
<feature type="binding site" evidence="16">
    <location>
        <position position="79"/>
    </location>
    <ligand>
        <name>Zn(2+)</name>
        <dbReference type="ChEBI" id="CHEBI:29105"/>
        <label>2</label>
        <note>catalytic</note>
    </ligand>
</feature>
<evidence type="ECO:0000256" key="10">
    <source>
        <dbReference type="ARBA" id="ARBA00022884"/>
    </source>
</evidence>
<evidence type="ECO:0000256" key="15">
    <source>
        <dbReference type="PIRSR" id="PIRSR004803-2"/>
    </source>
</evidence>
<dbReference type="PIRSF" id="PIRSF004803">
    <property type="entry name" value="RnjA"/>
    <property type="match status" value="1"/>
</dbReference>
<sequence length="555" mass="61336">MKFVKNDQAAVFALGGLGEIGKNTYGVQFQDEIILIDAGIKFPEDELLGIDYVIPDYTYLVQNQDKIKGLIITHGHEDHIGGIPYLLREINVPIYAGKLALGLIRNKLDEHGLLRNAKLNTIQEDDVIKFRKTSVSFFRTTHSIPDSYGVVVKTPPGNIVHTGDFKFDFTPVGEPANLSRMAEIGKEGVLCLLSDSTNSEVPGFTMSEKVVGANIHDIFGRVDGRLIFATFASNIYRLQQVVEAAVKHNRKVAVFGRSMESAINLGQELGYIQAPKDTFIEANQINRLPANEVTILCTGSQGEPMAALSRIANGTHRQIQIIPGDTVVFSSSPIPGNTVSVGRTINKLYRAGADVIHGKLSNIHTSGHGSQEEQKLMLRLIQPKYFMPIHGEYRMLKEHTKLAELCAVDQDNSFVMDNGDVLALGKDNAIIAGKIPSGSVYVDGSGIGDIGNIVLRDRRILSEEGLVIVVVSINMKEFKISAGPDIISRGFVYMRESEDLINEAQKLVSNHLNKVMERRTTQWSEIKNEITDTIAPFLYEKTKRRPMVLPIIMEV</sequence>
<evidence type="ECO:0000313" key="20">
    <source>
        <dbReference type="Proteomes" id="UP000028863"/>
    </source>
</evidence>
<comment type="subunit">
    <text evidence="12">Homodimer, may be a subunit of the RNA degradosome.</text>
</comment>
<evidence type="ECO:0000313" key="21">
    <source>
        <dbReference type="Proteomes" id="UP000052946"/>
    </source>
</evidence>
<dbReference type="Pfam" id="PF17770">
    <property type="entry name" value="RNase_J_C"/>
    <property type="match status" value="1"/>
</dbReference>
<keyword evidence="9 12" id="KW-0269">Exonuclease</keyword>
<keyword evidence="6 12" id="KW-0255">Endonuclease</keyword>
<dbReference type="GO" id="GO:0004534">
    <property type="term" value="F:5'-3' RNA exonuclease activity"/>
    <property type="evidence" value="ECO:0007669"/>
    <property type="project" value="UniProtKB-UniRule"/>
</dbReference>
<dbReference type="NCBIfam" id="TIGR00649">
    <property type="entry name" value="MG423"/>
    <property type="match status" value="1"/>
</dbReference>
<feature type="binding site" evidence="16">
    <location>
        <position position="164"/>
    </location>
    <ligand>
        <name>Zn(2+)</name>
        <dbReference type="ChEBI" id="CHEBI:29105"/>
        <label>2</label>
        <note>catalytic</note>
    </ligand>
</feature>
<dbReference type="GO" id="GO:0006364">
    <property type="term" value="P:rRNA processing"/>
    <property type="evidence" value="ECO:0007669"/>
    <property type="project" value="UniProtKB-UniRule"/>
</dbReference>
<feature type="binding site" evidence="16">
    <location>
        <position position="443"/>
    </location>
    <ligand>
        <name>Ca(2+)</name>
        <dbReference type="ChEBI" id="CHEBI:29108"/>
    </ligand>
</feature>
<feature type="active site" description="Proton donor" evidence="14">
    <location>
        <position position="195"/>
    </location>
</feature>
<dbReference type="InterPro" id="IPR011108">
    <property type="entry name" value="RMMBL"/>
</dbReference>
<dbReference type="EMBL" id="BBXV01000032">
    <property type="protein sequence ID" value="GAQ18776.1"/>
    <property type="molecule type" value="Genomic_DNA"/>
</dbReference>
<comment type="cofactor">
    <cofactor evidence="16">
        <name>Ca(2+)</name>
        <dbReference type="ChEBI" id="CHEBI:29108"/>
    </cofactor>
    <text evidence="16">Binds 1 Ca(2+) cation per subunit. Seen in 1 crystal structure, it is not clear if it is physiologically important.</text>
</comment>
<evidence type="ECO:0000256" key="11">
    <source>
        <dbReference type="ARBA" id="ARBA00065702"/>
    </source>
</evidence>
<dbReference type="Pfam" id="PF07521">
    <property type="entry name" value="RMMBL"/>
    <property type="match status" value="1"/>
</dbReference>
<dbReference type="NCBIfam" id="NF047419">
    <property type="entry name" value="RNase_J1_RnjA"/>
    <property type="match status" value="1"/>
</dbReference>
<feature type="binding site" evidence="16">
    <location>
        <position position="51"/>
    </location>
    <ligand>
        <name>Ca(2+)</name>
        <dbReference type="ChEBI" id="CHEBI:29108"/>
    </ligand>
</feature>
<dbReference type="PANTHER" id="PTHR43694:SF1">
    <property type="entry name" value="RIBONUCLEASE J"/>
    <property type="match status" value="1"/>
</dbReference>
<feature type="binding site" evidence="16">
    <location>
        <position position="76"/>
    </location>
    <ligand>
        <name>Zn(2+)</name>
        <dbReference type="ChEBI" id="CHEBI:29105"/>
        <label>1</label>
        <note>catalytic</note>
    </ligand>
</feature>
<dbReference type="Gene3D" id="3.10.20.580">
    <property type="match status" value="1"/>
</dbReference>
<comment type="caution">
    <text evidence="18">The sequence shown here is derived from an EMBL/GenBank/DDBJ whole genome shotgun (WGS) entry which is preliminary data.</text>
</comment>
<evidence type="ECO:0000256" key="14">
    <source>
        <dbReference type="PIRSR" id="PIRSR004803-1"/>
    </source>
</evidence>
<dbReference type="Gene3D" id="3.40.50.10710">
    <property type="entry name" value="Metallo-hydrolase/oxidoreductase"/>
    <property type="match status" value="1"/>
</dbReference>
<feature type="binding site" evidence="16">
    <location>
        <position position="74"/>
    </location>
    <ligand>
        <name>Zn(2+)</name>
        <dbReference type="ChEBI" id="CHEBI:29105"/>
        <label>1</label>
        <note>catalytic</note>
    </ligand>
</feature>
<evidence type="ECO:0000256" key="3">
    <source>
        <dbReference type="ARBA" id="ARBA00022552"/>
    </source>
</evidence>
<keyword evidence="2 12" id="KW-0963">Cytoplasm</keyword>
<evidence type="ECO:0000256" key="8">
    <source>
        <dbReference type="ARBA" id="ARBA00022833"/>
    </source>
</evidence>
<evidence type="ECO:0000256" key="12">
    <source>
        <dbReference type="HAMAP-Rule" id="MF_01491"/>
    </source>
</evidence>
<dbReference type="GO" id="GO:0006397">
    <property type="term" value="P:mRNA processing"/>
    <property type="evidence" value="ECO:0007669"/>
    <property type="project" value="UniProtKB-ARBA"/>
</dbReference>
<evidence type="ECO:0000313" key="19">
    <source>
        <dbReference type="EMBL" id="GAQ18776.1"/>
    </source>
</evidence>
<feature type="binding site" evidence="16">
    <location>
        <position position="78"/>
    </location>
    <ligand>
        <name>Zn(2+)</name>
        <dbReference type="ChEBI" id="CHEBI:29105"/>
        <label>2</label>
        <note>catalytic</note>
    </ligand>
</feature>
<dbReference type="EMBL" id="CCAX010000001">
    <property type="protein sequence ID" value="CDO02385.1"/>
    <property type="molecule type" value="Genomic_DNA"/>
</dbReference>
<keyword evidence="8 16" id="KW-0862">Zinc</keyword>
<keyword evidence="5 13" id="KW-0479">Metal-binding</keyword>
<dbReference type="InterPro" id="IPR036866">
    <property type="entry name" value="RibonucZ/Hydroxyglut_hydro"/>
</dbReference>
<dbReference type="EC" id="3.1.-.-" evidence="12 13"/>
<feature type="domain" description="Metallo-beta-lactamase" evidence="17">
    <location>
        <begin position="21"/>
        <end position="215"/>
    </location>
</feature>
<dbReference type="PROSITE" id="PS01292">
    <property type="entry name" value="UPF0036"/>
    <property type="match status" value="1"/>
</dbReference>
<evidence type="ECO:0000313" key="18">
    <source>
        <dbReference type="EMBL" id="CDO02385.1"/>
    </source>
</evidence>